<dbReference type="PANTHER" id="PTHR15710">
    <property type="entry name" value="E3 UBIQUITIN-PROTEIN LIGASE PRAJA"/>
    <property type="match status" value="1"/>
</dbReference>
<evidence type="ECO:0000313" key="6">
    <source>
        <dbReference type="EMBL" id="KAH0460442.1"/>
    </source>
</evidence>
<protein>
    <recommendedName>
        <fullName evidence="5">RING-type domain-containing protein</fullName>
    </recommendedName>
</protein>
<name>A0AAV7GY26_DENCH</name>
<keyword evidence="2 4" id="KW-0863">Zinc-finger</keyword>
<sequence length="417" mass="46780">MEFKIFIFPGTDSRDLTFVSENRGTKALGALFANLILAFFSSLSLSLSLSLLHSLSIQFSDPSMSLSVPPDLFLLPFEELDDEDNDPETLVPSDPADPLPDGGIDDFFVDRRSYDSGSNQFSRARPIGQEGLRIVDSDSETDTDEQMIAIGDNPFGNEIEASFRWECLPVMESRRDSIEDFEWEDLAERVDEREILSLTAFPGDDEENPISTEDEEELDFERINVEWEFLLAVNNMGTRNGADSVHGEDQEGLDYASDYELFDQFVDHGGAEWMKCGRPAAKSVVESLPSILLTAEDVAQNNTHCAICTDEISLTVKVKKLPCLHHYHEYCILPWLLMRNTCPLCRYELPSSDAIEEEAQASAAITKPDSRVQDSGSKLSQTRWLEIQKSAVPHTVMAGHFENFLMSRLCGDTVVYN</sequence>
<evidence type="ECO:0000313" key="7">
    <source>
        <dbReference type="Proteomes" id="UP000775213"/>
    </source>
</evidence>
<dbReference type="SUPFAM" id="SSF57850">
    <property type="entry name" value="RING/U-box"/>
    <property type="match status" value="1"/>
</dbReference>
<dbReference type="PROSITE" id="PS50089">
    <property type="entry name" value="ZF_RING_2"/>
    <property type="match status" value="1"/>
</dbReference>
<organism evidence="6 7">
    <name type="scientific">Dendrobium chrysotoxum</name>
    <name type="common">Orchid</name>
    <dbReference type="NCBI Taxonomy" id="161865"/>
    <lineage>
        <taxon>Eukaryota</taxon>
        <taxon>Viridiplantae</taxon>
        <taxon>Streptophyta</taxon>
        <taxon>Embryophyta</taxon>
        <taxon>Tracheophyta</taxon>
        <taxon>Spermatophyta</taxon>
        <taxon>Magnoliopsida</taxon>
        <taxon>Liliopsida</taxon>
        <taxon>Asparagales</taxon>
        <taxon>Orchidaceae</taxon>
        <taxon>Epidendroideae</taxon>
        <taxon>Malaxideae</taxon>
        <taxon>Dendrobiinae</taxon>
        <taxon>Dendrobium</taxon>
    </lineage>
</organism>
<evidence type="ECO:0000259" key="5">
    <source>
        <dbReference type="PROSITE" id="PS50089"/>
    </source>
</evidence>
<dbReference type="Proteomes" id="UP000775213">
    <property type="component" value="Unassembled WGS sequence"/>
</dbReference>
<dbReference type="EMBL" id="JAGFBR010000010">
    <property type="protein sequence ID" value="KAH0460442.1"/>
    <property type="molecule type" value="Genomic_DNA"/>
</dbReference>
<dbReference type="GO" id="GO:0016567">
    <property type="term" value="P:protein ubiquitination"/>
    <property type="evidence" value="ECO:0007669"/>
    <property type="project" value="TreeGrafter"/>
</dbReference>
<reference evidence="6 7" key="1">
    <citation type="journal article" date="2021" name="Hortic Res">
        <title>Chromosome-scale assembly of the Dendrobium chrysotoxum genome enhances the understanding of orchid evolution.</title>
        <authorList>
            <person name="Zhang Y."/>
            <person name="Zhang G.Q."/>
            <person name="Zhang D."/>
            <person name="Liu X.D."/>
            <person name="Xu X.Y."/>
            <person name="Sun W.H."/>
            <person name="Yu X."/>
            <person name="Zhu X."/>
            <person name="Wang Z.W."/>
            <person name="Zhao X."/>
            <person name="Zhong W.Y."/>
            <person name="Chen H."/>
            <person name="Yin W.L."/>
            <person name="Huang T."/>
            <person name="Niu S.C."/>
            <person name="Liu Z.J."/>
        </authorList>
    </citation>
    <scope>NUCLEOTIDE SEQUENCE [LARGE SCALE GENOMIC DNA]</scope>
    <source>
        <strain evidence="6">Lindl</strain>
    </source>
</reference>
<dbReference type="GO" id="GO:0008270">
    <property type="term" value="F:zinc ion binding"/>
    <property type="evidence" value="ECO:0007669"/>
    <property type="project" value="UniProtKB-KW"/>
</dbReference>
<evidence type="ECO:0000256" key="2">
    <source>
        <dbReference type="ARBA" id="ARBA00022771"/>
    </source>
</evidence>
<gene>
    <name evidence="6" type="ORF">IEQ34_011105</name>
</gene>
<dbReference type="InterPro" id="IPR013083">
    <property type="entry name" value="Znf_RING/FYVE/PHD"/>
</dbReference>
<dbReference type="GO" id="GO:0005737">
    <property type="term" value="C:cytoplasm"/>
    <property type="evidence" value="ECO:0007669"/>
    <property type="project" value="TreeGrafter"/>
</dbReference>
<accession>A0AAV7GY26</accession>
<dbReference type="SMART" id="SM00184">
    <property type="entry name" value="RING"/>
    <property type="match status" value="1"/>
</dbReference>
<comment type="caution">
    <text evidence="6">The sequence shown here is derived from an EMBL/GenBank/DDBJ whole genome shotgun (WGS) entry which is preliminary data.</text>
</comment>
<dbReference type="Gene3D" id="3.30.40.10">
    <property type="entry name" value="Zinc/RING finger domain, C3HC4 (zinc finger)"/>
    <property type="match status" value="1"/>
</dbReference>
<feature type="domain" description="RING-type" evidence="5">
    <location>
        <begin position="305"/>
        <end position="346"/>
    </location>
</feature>
<dbReference type="GO" id="GO:0061630">
    <property type="term" value="F:ubiquitin protein ligase activity"/>
    <property type="evidence" value="ECO:0007669"/>
    <property type="project" value="TreeGrafter"/>
</dbReference>
<dbReference type="AlphaFoldDB" id="A0AAV7GY26"/>
<proteinExistence type="predicted"/>
<evidence type="ECO:0000256" key="4">
    <source>
        <dbReference type="PROSITE-ProRule" id="PRU00175"/>
    </source>
</evidence>
<keyword evidence="7" id="KW-1185">Reference proteome</keyword>
<dbReference type="InterPro" id="IPR001841">
    <property type="entry name" value="Znf_RING"/>
</dbReference>
<dbReference type="Pfam" id="PF13639">
    <property type="entry name" value="zf-RING_2"/>
    <property type="match status" value="1"/>
</dbReference>
<keyword evidence="3" id="KW-0862">Zinc</keyword>
<dbReference type="CDD" id="cd16454">
    <property type="entry name" value="RING-H2_PA-TM-RING"/>
    <property type="match status" value="1"/>
</dbReference>
<keyword evidence="1" id="KW-0479">Metal-binding</keyword>
<evidence type="ECO:0000256" key="3">
    <source>
        <dbReference type="ARBA" id="ARBA00022833"/>
    </source>
</evidence>
<evidence type="ECO:0000256" key="1">
    <source>
        <dbReference type="ARBA" id="ARBA00022723"/>
    </source>
</evidence>
<dbReference type="PANTHER" id="PTHR15710:SF108">
    <property type="entry name" value="OS03G0286100 PROTEIN"/>
    <property type="match status" value="1"/>
</dbReference>